<comment type="caution">
    <text evidence="6">The sequence shown here is derived from an EMBL/GenBank/DDBJ whole genome shotgun (WGS) entry which is preliminary data.</text>
</comment>
<dbReference type="EMBL" id="WJIF01000015">
    <property type="protein sequence ID" value="MRG61625.1"/>
    <property type="molecule type" value="Genomic_DNA"/>
</dbReference>
<dbReference type="PANTHER" id="PTHR30154">
    <property type="entry name" value="LEUCINE-RESPONSIVE REGULATORY PROTEIN"/>
    <property type="match status" value="1"/>
</dbReference>
<dbReference type="RefSeq" id="WP_153686018.1">
    <property type="nucleotide sequence ID" value="NZ_WJIF01000015.1"/>
</dbReference>
<dbReference type="InterPro" id="IPR011991">
    <property type="entry name" value="ArsR-like_HTH"/>
</dbReference>
<evidence type="ECO:0000313" key="7">
    <source>
        <dbReference type="Proteomes" id="UP000431080"/>
    </source>
</evidence>
<evidence type="ECO:0000313" key="6">
    <source>
        <dbReference type="EMBL" id="MRG61625.1"/>
    </source>
</evidence>
<protein>
    <submittedName>
        <fullName evidence="6">AsnC family transcriptional regulator</fullName>
    </submittedName>
</protein>
<evidence type="ECO:0000259" key="5">
    <source>
        <dbReference type="PROSITE" id="PS50956"/>
    </source>
</evidence>
<keyword evidence="7" id="KW-1185">Reference proteome</keyword>
<feature type="domain" description="HTH asnC-type" evidence="5">
    <location>
        <begin position="6"/>
        <end position="67"/>
    </location>
</feature>
<dbReference type="GO" id="GO:0043565">
    <property type="term" value="F:sequence-specific DNA binding"/>
    <property type="evidence" value="ECO:0007669"/>
    <property type="project" value="InterPro"/>
</dbReference>
<dbReference type="InterPro" id="IPR011008">
    <property type="entry name" value="Dimeric_a/b-barrel"/>
</dbReference>
<keyword evidence="3" id="KW-0804">Transcription</keyword>
<dbReference type="InterPro" id="IPR036390">
    <property type="entry name" value="WH_DNA-bd_sf"/>
</dbReference>
<dbReference type="Gene3D" id="3.30.70.920">
    <property type="match status" value="1"/>
</dbReference>
<evidence type="ECO:0000256" key="1">
    <source>
        <dbReference type="ARBA" id="ARBA00023015"/>
    </source>
</evidence>
<dbReference type="PRINTS" id="PR00033">
    <property type="entry name" value="HTHASNC"/>
</dbReference>
<dbReference type="SUPFAM" id="SSF46785">
    <property type="entry name" value="Winged helix' DNA-binding domain"/>
    <property type="match status" value="1"/>
</dbReference>
<dbReference type="InterPro" id="IPR019888">
    <property type="entry name" value="Tscrpt_reg_AsnC-like"/>
</dbReference>
<organism evidence="6 7">
    <name type="scientific">Agromyces agglutinans</name>
    <dbReference type="NCBI Taxonomy" id="2662258"/>
    <lineage>
        <taxon>Bacteria</taxon>
        <taxon>Bacillati</taxon>
        <taxon>Actinomycetota</taxon>
        <taxon>Actinomycetes</taxon>
        <taxon>Micrococcales</taxon>
        <taxon>Microbacteriaceae</taxon>
        <taxon>Agromyces</taxon>
    </lineage>
</organism>
<dbReference type="Pfam" id="PF13404">
    <property type="entry name" value="HTH_AsnC-type"/>
    <property type="match status" value="1"/>
</dbReference>
<dbReference type="SUPFAM" id="SSF54909">
    <property type="entry name" value="Dimeric alpha+beta barrel"/>
    <property type="match status" value="1"/>
</dbReference>
<accession>A0A6I2F803</accession>
<gene>
    <name evidence="6" type="ORF">GE115_17335</name>
</gene>
<evidence type="ECO:0000256" key="2">
    <source>
        <dbReference type="ARBA" id="ARBA00023125"/>
    </source>
</evidence>
<keyword evidence="2" id="KW-0238">DNA-binding</keyword>
<name>A0A6I2F803_9MICO</name>
<sequence length="171" mass="19088">MRSYEPDETDWAILRELQADARLSYNEIGRRIPLSAPSVAERVRRLEAHGIITGYSADVDPARVGQEVTAYIHLRCDSGRCLLKTADPDEYPEIVEIHKLAGRHCTLLRVRVASMAHFEGLSERIGTHGPIETTMVMSTPFARGEVRPTPPPRPVTTGDRWWNAGEASEQG</sequence>
<dbReference type="FunFam" id="1.10.10.10:FF:000186">
    <property type="entry name" value="AsnC family transcriptional regulator"/>
    <property type="match status" value="1"/>
</dbReference>
<dbReference type="GO" id="GO:0043200">
    <property type="term" value="P:response to amino acid"/>
    <property type="evidence" value="ECO:0007669"/>
    <property type="project" value="TreeGrafter"/>
</dbReference>
<feature type="region of interest" description="Disordered" evidence="4">
    <location>
        <begin position="142"/>
        <end position="171"/>
    </location>
</feature>
<dbReference type="Proteomes" id="UP000431080">
    <property type="component" value="Unassembled WGS sequence"/>
</dbReference>
<dbReference type="InterPro" id="IPR019887">
    <property type="entry name" value="Tscrpt_reg_AsnC/Lrp_C"/>
</dbReference>
<dbReference type="SMART" id="SM00344">
    <property type="entry name" value="HTH_ASNC"/>
    <property type="match status" value="1"/>
</dbReference>
<reference evidence="6 7" key="1">
    <citation type="submission" date="2019-10" db="EMBL/GenBank/DDBJ databases">
        <authorList>
            <person name="Nie G."/>
            <person name="Ming H."/>
            <person name="Yi B."/>
        </authorList>
    </citation>
    <scope>NUCLEOTIDE SEQUENCE [LARGE SCALE GENOMIC DNA]</scope>
    <source>
        <strain evidence="6 7">CFH 90414</strain>
    </source>
</reference>
<dbReference type="PROSITE" id="PS50956">
    <property type="entry name" value="HTH_ASNC_2"/>
    <property type="match status" value="1"/>
</dbReference>
<dbReference type="CDD" id="cd00090">
    <property type="entry name" value="HTH_ARSR"/>
    <property type="match status" value="1"/>
</dbReference>
<dbReference type="Pfam" id="PF01037">
    <property type="entry name" value="AsnC_trans_reg"/>
    <property type="match status" value="1"/>
</dbReference>
<dbReference type="Gene3D" id="1.10.10.10">
    <property type="entry name" value="Winged helix-like DNA-binding domain superfamily/Winged helix DNA-binding domain"/>
    <property type="match status" value="1"/>
</dbReference>
<dbReference type="PANTHER" id="PTHR30154:SF53">
    <property type="entry name" value="HTH-TYPE TRANSCRIPTIONAL REGULATOR LRPC"/>
    <property type="match status" value="1"/>
</dbReference>
<dbReference type="InterPro" id="IPR000485">
    <property type="entry name" value="AsnC-type_HTH_dom"/>
</dbReference>
<dbReference type="AlphaFoldDB" id="A0A6I2F803"/>
<dbReference type="GO" id="GO:0005829">
    <property type="term" value="C:cytosol"/>
    <property type="evidence" value="ECO:0007669"/>
    <property type="project" value="TreeGrafter"/>
</dbReference>
<keyword evidence="1" id="KW-0805">Transcription regulation</keyword>
<evidence type="ECO:0000256" key="4">
    <source>
        <dbReference type="SAM" id="MobiDB-lite"/>
    </source>
</evidence>
<dbReference type="InterPro" id="IPR036388">
    <property type="entry name" value="WH-like_DNA-bd_sf"/>
</dbReference>
<evidence type="ECO:0000256" key="3">
    <source>
        <dbReference type="ARBA" id="ARBA00023163"/>
    </source>
</evidence>
<proteinExistence type="predicted"/>